<comment type="function">
    <text evidence="10">Catalyzes the decarboxylation of S-adenosylmethionine to S-adenosylmethioninamine (dcAdoMet), the propylamine donor required for the synthesis of the polyamines spermine and spermidine from the diamine putrescine.</text>
</comment>
<keyword evidence="3 10" id="KW-0068">Autocatalytic cleavage</keyword>
<evidence type="ECO:0000256" key="8">
    <source>
        <dbReference type="ARBA" id="ARBA00023270"/>
    </source>
</evidence>
<dbReference type="PANTHER" id="PTHR33866:SF2">
    <property type="entry name" value="S-ADENOSYLMETHIONINE DECARBOXYLASE PROENZYME"/>
    <property type="match status" value="1"/>
</dbReference>
<keyword evidence="8 10" id="KW-0704">Schiff base</keyword>
<dbReference type="GO" id="GO:0004014">
    <property type="term" value="F:adenosylmethionine decarboxylase activity"/>
    <property type="evidence" value="ECO:0007669"/>
    <property type="project" value="UniProtKB-UniRule"/>
</dbReference>
<dbReference type="InterPro" id="IPR003826">
    <property type="entry name" value="AdoMetDC_fam_prok"/>
</dbReference>
<feature type="modified residue" description="Pyruvic acid (Ser); by autocatalysis" evidence="10">
    <location>
        <position position="73"/>
    </location>
</feature>
<proteinExistence type="inferred from homology"/>
<keyword evidence="7 10" id="KW-0456">Lyase</keyword>
<evidence type="ECO:0000256" key="6">
    <source>
        <dbReference type="ARBA" id="ARBA00023145"/>
    </source>
</evidence>
<organism evidence="11 12">
    <name type="scientific">Amycolatopsis cihanbeyliensis</name>
    <dbReference type="NCBI Taxonomy" id="1128664"/>
    <lineage>
        <taxon>Bacteria</taxon>
        <taxon>Bacillati</taxon>
        <taxon>Actinomycetota</taxon>
        <taxon>Actinomycetes</taxon>
        <taxon>Pseudonocardiales</taxon>
        <taxon>Pseudonocardiaceae</taxon>
        <taxon>Amycolatopsis</taxon>
    </lineage>
</organism>
<dbReference type="RefSeq" id="WP_141996027.1">
    <property type="nucleotide sequence ID" value="NZ_VFML01000001.1"/>
</dbReference>
<keyword evidence="12" id="KW-1185">Reference proteome</keyword>
<dbReference type="EMBL" id="VFML01000001">
    <property type="protein sequence ID" value="TQJ01187.1"/>
    <property type="molecule type" value="Genomic_DNA"/>
</dbReference>
<keyword evidence="9 10" id="KW-0670">Pyruvate</keyword>
<evidence type="ECO:0000256" key="4">
    <source>
        <dbReference type="ARBA" id="ARBA00023066"/>
    </source>
</evidence>
<evidence type="ECO:0000256" key="3">
    <source>
        <dbReference type="ARBA" id="ARBA00022813"/>
    </source>
</evidence>
<dbReference type="GO" id="GO:0005829">
    <property type="term" value="C:cytosol"/>
    <property type="evidence" value="ECO:0007669"/>
    <property type="project" value="TreeGrafter"/>
</dbReference>
<dbReference type="GO" id="GO:0008295">
    <property type="term" value="P:spermidine biosynthetic process"/>
    <property type="evidence" value="ECO:0007669"/>
    <property type="project" value="UniProtKB-UniRule"/>
</dbReference>
<dbReference type="Pfam" id="PF02675">
    <property type="entry name" value="AdoMet_dc"/>
    <property type="match status" value="1"/>
</dbReference>
<feature type="active site" description="Proton donor; for catalytic activity" evidence="10">
    <location>
        <position position="93"/>
    </location>
</feature>
<evidence type="ECO:0000256" key="2">
    <source>
        <dbReference type="ARBA" id="ARBA00022793"/>
    </source>
</evidence>
<evidence type="ECO:0000256" key="10">
    <source>
        <dbReference type="HAMAP-Rule" id="MF_00464"/>
    </source>
</evidence>
<evidence type="ECO:0000256" key="5">
    <source>
        <dbReference type="ARBA" id="ARBA00023115"/>
    </source>
</evidence>
<keyword evidence="4 10" id="KW-0745">Spermidine biosynthesis</keyword>
<comment type="subunit">
    <text evidence="10">Heterotetramer of two alpha and two beta chains arranged as a dimer of alpha/beta heterodimers.</text>
</comment>
<comment type="similarity">
    <text evidence="10">Belongs to the prokaryotic AdoMetDC family. Type 1 subfamily.</text>
</comment>
<evidence type="ECO:0000313" key="12">
    <source>
        <dbReference type="Proteomes" id="UP000320876"/>
    </source>
</evidence>
<dbReference type="NCBIfam" id="TIGR03330">
    <property type="entry name" value="SAM_DCase_Bsu"/>
    <property type="match status" value="1"/>
</dbReference>
<sequence length="131" mass="13799">MRTEYLRPPIGAFAGRHVLAELEGIPAAALDDVATLRDTLATTLSEAGATVCDVISHRFQPQGVTVLAMLAESHASLHTYPEIGAVFVDVFTCGERADPERAAELLASKLGAASVRMSTVDRGHQPATQGS</sequence>
<dbReference type="OrthoDB" id="9793120at2"/>
<dbReference type="PANTHER" id="PTHR33866">
    <property type="entry name" value="S-ADENOSYLMETHIONINE DECARBOXYLASE PROENZYME"/>
    <property type="match status" value="1"/>
</dbReference>
<dbReference type="AlphaFoldDB" id="A0A542DDN9"/>
<evidence type="ECO:0000256" key="9">
    <source>
        <dbReference type="ARBA" id="ARBA00023317"/>
    </source>
</evidence>
<dbReference type="EC" id="4.1.1.50" evidence="10"/>
<dbReference type="InterPro" id="IPR017716">
    <property type="entry name" value="S-AdoMet_deCOase_pro-enz"/>
</dbReference>
<feature type="active site" description="Proton acceptor; for processing activity" evidence="10">
    <location>
        <position position="78"/>
    </location>
</feature>
<comment type="pathway">
    <text evidence="10">Amine and polyamine biosynthesis; S-adenosylmethioninamine biosynthesis; S-adenosylmethioninamine from S-adenosyl-L-methionine: step 1/1.</text>
</comment>
<keyword evidence="6 10" id="KW-0865">Zymogen</keyword>
<dbReference type="Gene3D" id="3.60.90.10">
    <property type="entry name" value="S-adenosylmethionine decarboxylase"/>
    <property type="match status" value="1"/>
</dbReference>
<comment type="catalytic activity">
    <reaction evidence="10">
        <text>S-adenosyl-L-methionine + H(+) = S-adenosyl 3-(methylsulfanyl)propylamine + CO2</text>
        <dbReference type="Rhea" id="RHEA:15981"/>
        <dbReference type="ChEBI" id="CHEBI:15378"/>
        <dbReference type="ChEBI" id="CHEBI:16526"/>
        <dbReference type="ChEBI" id="CHEBI:57443"/>
        <dbReference type="ChEBI" id="CHEBI:59789"/>
        <dbReference type="EC" id="4.1.1.50"/>
    </reaction>
</comment>
<name>A0A542DDN9_AMYCI</name>
<comment type="PTM">
    <text evidence="10">Is synthesized initially as an inactive proenzyme. Formation of the active enzyme involves a self-maturation process in which the active site pyruvoyl group is generated from an internal serine residue via an autocatalytic post-translational modification. Two non-identical subunits are generated from the proenzyme in this reaction, and the pyruvate is formed at the N-terminus of the alpha chain, which is derived from the carboxyl end of the proenzyme. The post-translation cleavage follows an unusual pathway, termed non-hydrolytic serinolysis, in which the side chain hydroxyl group of the serine supplies its oxygen atom to form the C-terminus of the beta chain, while the remainder of the serine residue undergoes an oxidative deamination to produce ammonia and the pyruvoyl group blocking the N-terminus of the alpha chain.</text>
</comment>
<reference evidence="11 12" key="1">
    <citation type="submission" date="2019-06" db="EMBL/GenBank/DDBJ databases">
        <title>Sequencing the genomes of 1000 actinobacteria strains.</title>
        <authorList>
            <person name="Klenk H.-P."/>
        </authorList>
    </citation>
    <scope>NUCLEOTIDE SEQUENCE [LARGE SCALE GENOMIC DNA]</scope>
    <source>
        <strain evidence="11 12">DSM 45679</strain>
    </source>
</reference>
<dbReference type="InterPro" id="IPR016067">
    <property type="entry name" value="S-AdoMet_deCO2ase_core"/>
</dbReference>
<keyword evidence="1 10" id="KW-0949">S-adenosyl-L-methionine</keyword>
<accession>A0A542DDN9</accession>
<feature type="chain" id="PRO_5023374798" description="S-adenosylmethionine decarboxylase alpha chain" evidence="10">
    <location>
        <begin position="73"/>
        <end position="131"/>
    </location>
</feature>
<evidence type="ECO:0000256" key="1">
    <source>
        <dbReference type="ARBA" id="ARBA00022691"/>
    </source>
</evidence>
<dbReference type="Proteomes" id="UP000320876">
    <property type="component" value="Unassembled WGS sequence"/>
</dbReference>
<comment type="cofactor">
    <cofactor evidence="10">
        <name>pyruvate</name>
        <dbReference type="ChEBI" id="CHEBI:15361"/>
    </cofactor>
    <text evidence="10">Binds 1 pyruvoyl group covalently per subunit.</text>
</comment>
<keyword evidence="5 10" id="KW-0620">Polyamine biosynthesis</keyword>
<dbReference type="SUPFAM" id="SSF56276">
    <property type="entry name" value="S-adenosylmethionine decarboxylase"/>
    <property type="match status" value="1"/>
</dbReference>
<feature type="active site" description="Schiff-base intermediate with substrate; via pyruvic acid" evidence="10">
    <location>
        <position position="73"/>
    </location>
</feature>
<feature type="site" description="Cleavage (non-hydrolytic); by autolysis" evidence="10">
    <location>
        <begin position="72"/>
        <end position="73"/>
    </location>
</feature>
<dbReference type="HAMAP" id="MF_00464">
    <property type="entry name" value="AdoMetDC_1"/>
    <property type="match status" value="1"/>
</dbReference>
<gene>
    <name evidence="10" type="primary">speH</name>
    <name evidence="11" type="ORF">FB471_0852</name>
</gene>
<feature type="chain" id="PRO_5023374800" description="S-adenosylmethionine decarboxylase beta chain" evidence="10">
    <location>
        <begin position="1"/>
        <end position="72"/>
    </location>
</feature>
<keyword evidence="2 10" id="KW-0210">Decarboxylase</keyword>
<protein>
    <recommendedName>
        <fullName evidence="10">S-adenosylmethionine decarboxylase proenzyme</fullName>
        <shortName evidence="10">AdoMetDC</shortName>
        <shortName evidence="10">SAMDC</shortName>
        <ecNumber evidence="10">4.1.1.50</ecNumber>
    </recommendedName>
    <component>
        <recommendedName>
            <fullName evidence="10">S-adenosylmethionine decarboxylase beta chain</fullName>
        </recommendedName>
    </component>
    <component>
        <recommendedName>
            <fullName evidence="10">S-adenosylmethionine decarboxylase alpha chain</fullName>
        </recommendedName>
    </component>
</protein>
<comment type="caution">
    <text evidence="11">The sequence shown here is derived from an EMBL/GenBank/DDBJ whole genome shotgun (WGS) entry which is preliminary data.</text>
</comment>
<evidence type="ECO:0000256" key="7">
    <source>
        <dbReference type="ARBA" id="ARBA00023239"/>
    </source>
</evidence>
<dbReference type="UniPathway" id="UPA00331">
    <property type="reaction ID" value="UER00451"/>
</dbReference>
<evidence type="ECO:0000313" key="11">
    <source>
        <dbReference type="EMBL" id="TQJ01187.1"/>
    </source>
</evidence>